<sequence>MCRKGQAIIAPVHLLKHVGCGIVSRKAAGPMVVDFPQAPTGSEVEMAQLPDLWMKSVSVGPSNLTDLQLSRLRGMYLVQVSWQRATTTYVVGVPGSLLHAEHMPSGKVDMAVLVMARLVQYGMNVCQDRSRARLASLAASQGTSWEKHWKTRRPGCSEPRYQGWTAKEWQDWIAEPAGASWCENKRYEADWIVDWMIRHWGMELLRGGVLDVGGEPGFLAAALLAKGISVTVVDPTWGVTGKAHWSNDCMASARGTGAKLSAFSRDFDERFLVDHPEMWQLSVVVSLYGDEATIPALAFAADAGKLGAPSHLSGSHCK</sequence>
<evidence type="ECO:0000313" key="1">
    <source>
        <dbReference type="EMBL" id="CAI3995460.1"/>
    </source>
</evidence>
<evidence type="ECO:0000313" key="3">
    <source>
        <dbReference type="EMBL" id="CAL4782772.1"/>
    </source>
</evidence>
<name>A0A9P1CPS7_9DINO</name>
<gene>
    <name evidence="1" type="ORF">C1SCF055_LOCUS22024</name>
</gene>
<dbReference type="EMBL" id="CAMXCT030002079">
    <property type="protein sequence ID" value="CAL4782772.1"/>
    <property type="molecule type" value="Genomic_DNA"/>
</dbReference>
<organism evidence="1">
    <name type="scientific">Cladocopium goreaui</name>
    <dbReference type="NCBI Taxonomy" id="2562237"/>
    <lineage>
        <taxon>Eukaryota</taxon>
        <taxon>Sar</taxon>
        <taxon>Alveolata</taxon>
        <taxon>Dinophyceae</taxon>
        <taxon>Suessiales</taxon>
        <taxon>Symbiodiniaceae</taxon>
        <taxon>Cladocopium</taxon>
    </lineage>
</organism>
<dbReference type="Proteomes" id="UP001152797">
    <property type="component" value="Unassembled WGS sequence"/>
</dbReference>
<dbReference type="EMBL" id="CAMXCT010002079">
    <property type="protein sequence ID" value="CAI3995460.1"/>
    <property type="molecule type" value="Genomic_DNA"/>
</dbReference>
<accession>A0A9P1CPS7</accession>
<reference evidence="1" key="1">
    <citation type="submission" date="2022-10" db="EMBL/GenBank/DDBJ databases">
        <authorList>
            <person name="Chen Y."/>
            <person name="Dougan E. K."/>
            <person name="Chan C."/>
            <person name="Rhodes N."/>
            <person name="Thang M."/>
        </authorList>
    </citation>
    <scope>NUCLEOTIDE SEQUENCE</scope>
</reference>
<dbReference type="InterPro" id="IPR029063">
    <property type="entry name" value="SAM-dependent_MTases_sf"/>
</dbReference>
<comment type="caution">
    <text evidence="1">The sequence shown here is derived from an EMBL/GenBank/DDBJ whole genome shotgun (WGS) entry which is preliminary data.</text>
</comment>
<dbReference type="AlphaFoldDB" id="A0A9P1CPS7"/>
<protein>
    <submittedName>
        <fullName evidence="3">Sulfate transporter YbaR</fullName>
    </submittedName>
</protein>
<proteinExistence type="predicted"/>
<reference evidence="2" key="2">
    <citation type="submission" date="2024-04" db="EMBL/GenBank/DDBJ databases">
        <authorList>
            <person name="Chen Y."/>
            <person name="Shah S."/>
            <person name="Dougan E. K."/>
            <person name="Thang M."/>
            <person name="Chan C."/>
        </authorList>
    </citation>
    <scope>NUCLEOTIDE SEQUENCE [LARGE SCALE GENOMIC DNA]</scope>
</reference>
<evidence type="ECO:0000313" key="4">
    <source>
        <dbReference type="Proteomes" id="UP001152797"/>
    </source>
</evidence>
<dbReference type="EMBL" id="CAMXCT020002079">
    <property type="protein sequence ID" value="CAL1148835.1"/>
    <property type="molecule type" value="Genomic_DNA"/>
</dbReference>
<dbReference type="SUPFAM" id="SSF53335">
    <property type="entry name" value="S-adenosyl-L-methionine-dependent methyltransferases"/>
    <property type="match status" value="1"/>
</dbReference>
<keyword evidence="4" id="KW-1185">Reference proteome</keyword>
<evidence type="ECO:0000313" key="2">
    <source>
        <dbReference type="EMBL" id="CAL1148835.1"/>
    </source>
</evidence>